<reference evidence="1 2" key="1">
    <citation type="submission" date="2016-10" db="EMBL/GenBank/DDBJ databases">
        <authorList>
            <person name="de Groot N.N."/>
        </authorList>
    </citation>
    <scope>NUCLEOTIDE SEQUENCE [LARGE SCALE GENOMIC DNA]</scope>
    <source>
        <strain evidence="1 2">DSM 23553</strain>
    </source>
</reference>
<dbReference type="PROSITE" id="PS51257">
    <property type="entry name" value="PROKAR_LIPOPROTEIN"/>
    <property type="match status" value="1"/>
</dbReference>
<dbReference type="STRING" id="390640.SAMN04488034_10759"/>
<keyword evidence="2" id="KW-1185">Reference proteome</keyword>
<dbReference type="InterPro" id="IPR019853">
    <property type="entry name" value="GldB-like"/>
</dbReference>
<gene>
    <name evidence="1" type="ORF">SAMN04488034_10759</name>
</gene>
<evidence type="ECO:0000313" key="1">
    <source>
        <dbReference type="EMBL" id="SEF07087.1"/>
    </source>
</evidence>
<dbReference type="NCBIfam" id="TIGR03514">
    <property type="entry name" value="GldB_lipo"/>
    <property type="match status" value="1"/>
</dbReference>
<organism evidence="1 2">
    <name type="scientific">Salinimicrobium catena</name>
    <dbReference type="NCBI Taxonomy" id="390640"/>
    <lineage>
        <taxon>Bacteria</taxon>
        <taxon>Pseudomonadati</taxon>
        <taxon>Bacteroidota</taxon>
        <taxon>Flavobacteriia</taxon>
        <taxon>Flavobacteriales</taxon>
        <taxon>Flavobacteriaceae</taxon>
        <taxon>Salinimicrobium</taxon>
    </lineage>
</organism>
<proteinExistence type="predicted"/>
<protein>
    <submittedName>
        <fullName evidence="1">Protein involved in gliding motility GldB</fullName>
    </submittedName>
</protein>
<evidence type="ECO:0000313" key="2">
    <source>
        <dbReference type="Proteomes" id="UP000199448"/>
    </source>
</evidence>
<sequence length="319" mass="37518">MLKKLIFCSVFLILISCVEEDQTEKEIAQIPVELEVTRFDERFAMATEDSLENLKKEFPYLFPKRFPDSVWVEKMTDTIQLELNEAVASEFPDLKDTREELERLFQHIKYYFPASELPEVVTLTSDVDYRNQVIWTNEVLLIALDTYLGEDHELYVGIEQYISKNLNKGQIVVDVAGAFAETELKRPSSRSFLASMIYYGKILYLKDKLVPFKTKAERMGYSEKELEWAQANEDQIWRYFVEKELLYSSDQQLGPRFLFPAPFSKFYLELDNEAPARLGQYIGWQIVRQYMSKNEVSLKEMLHADEETIFKQSNYKPSK</sequence>
<dbReference type="AlphaFoldDB" id="A0A1H5P217"/>
<dbReference type="EMBL" id="FNUG01000007">
    <property type="protein sequence ID" value="SEF07087.1"/>
    <property type="molecule type" value="Genomic_DNA"/>
</dbReference>
<dbReference type="Proteomes" id="UP000199448">
    <property type="component" value="Unassembled WGS sequence"/>
</dbReference>
<dbReference type="Pfam" id="PF25594">
    <property type="entry name" value="GldB_lipo"/>
    <property type="match status" value="1"/>
</dbReference>
<accession>A0A1H5P217</accession>
<name>A0A1H5P217_9FLAO</name>
<dbReference type="RefSeq" id="WP_093113859.1">
    <property type="nucleotide sequence ID" value="NZ_FNGG01000007.1"/>
</dbReference>
<dbReference type="OrthoDB" id="976022at2"/>